<evidence type="ECO:0000256" key="4">
    <source>
        <dbReference type="ARBA" id="ARBA00023136"/>
    </source>
</evidence>
<name>A0ABR0SS25_9HYPO</name>
<evidence type="ECO:0000313" key="6">
    <source>
        <dbReference type="EMBL" id="KAK5994963.1"/>
    </source>
</evidence>
<evidence type="ECO:0000256" key="5">
    <source>
        <dbReference type="SAM" id="Phobius"/>
    </source>
</evidence>
<keyword evidence="7" id="KW-1185">Reference proteome</keyword>
<accession>A0ABR0SS25</accession>
<evidence type="ECO:0000256" key="1">
    <source>
        <dbReference type="ARBA" id="ARBA00004141"/>
    </source>
</evidence>
<organism evidence="6 7">
    <name type="scientific">Cladobotryum mycophilum</name>
    <dbReference type="NCBI Taxonomy" id="491253"/>
    <lineage>
        <taxon>Eukaryota</taxon>
        <taxon>Fungi</taxon>
        <taxon>Dikarya</taxon>
        <taxon>Ascomycota</taxon>
        <taxon>Pezizomycotina</taxon>
        <taxon>Sordariomycetes</taxon>
        <taxon>Hypocreomycetidae</taxon>
        <taxon>Hypocreales</taxon>
        <taxon>Hypocreaceae</taxon>
        <taxon>Cladobotryum</taxon>
    </lineage>
</organism>
<dbReference type="EMBL" id="JAVFKD010000004">
    <property type="protein sequence ID" value="KAK5994963.1"/>
    <property type="molecule type" value="Genomic_DNA"/>
</dbReference>
<feature type="transmembrane region" description="Helical" evidence="5">
    <location>
        <begin position="181"/>
        <end position="203"/>
    </location>
</feature>
<dbReference type="Pfam" id="PF00335">
    <property type="entry name" value="Tetraspanin"/>
    <property type="match status" value="1"/>
</dbReference>
<dbReference type="Proteomes" id="UP001338125">
    <property type="component" value="Unassembled WGS sequence"/>
</dbReference>
<comment type="subcellular location">
    <subcellularLocation>
        <location evidence="1">Membrane</location>
        <topology evidence="1">Multi-pass membrane protein</topology>
    </subcellularLocation>
</comment>
<proteinExistence type="predicted"/>
<keyword evidence="4 5" id="KW-0472">Membrane</keyword>
<dbReference type="InterPro" id="IPR018499">
    <property type="entry name" value="Tetraspanin/Peripherin"/>
</dbReference>
<evidence type="ECO:0000313" key="7">
    <source>
        <dbReference type="Proteomes" id="UP001338125"/>
    </source>
</evidence>
<gene>
    <name evidence="6" type="ORF">PT974_03352</name>
</gene>
<protein>
    <recommendedName>
        <fullName evidence="8">Tetraspanin</fullName>
    </recommendedName>
</protein>
<feature type="transmembrane region" description="Helical" evidence="5">
    <location>
        <begin position="55"/>
        <end position="77"/>
    </location>
</feature>
<comment type="caution">
    <text evidence="6">The sequence shown here is derived from an EMBL/GenBank/DDBJ whole genome shotgun (WGS) entry which is preliminary data.</text>
</comment>
<dbReference type="InterPro" id="IPR008952">
    <property type="entry name" value="Tetraspanin_EC2_sf"/>
</dbReference>
<keyword evidence="3 5" id="KW-1133">Transmembrane helix</keyword>
<feature type="transmembrane region" description="Helical" evidence="5">
    <location>
        <begin position="86"/>
        <end position="107"/>
    </location>
</feature>
<dbReference type="SUPFAM" id="SSF48652">
    <property type="entry name" value="Tetraspanin"/>
    <property type="match status" value="1"/>
</dbReference>
<evidence type="ECO:0008006" key="8">
    <source>
        <dbReference type="Google" id="ProtNLM"/>
    </source>
</evidence>
<evidence type="ECO:0000256" key="2">
    <source>
        <dbReference type="ARBA" id="ARBA00022692"/>
    </source>
</evidence>
<evidence type="ECO:0000256" key="3">
    <source>
        <dbReference type="ARBA" id="ARBA00022989"/>
    </source>
</evidence>
<reference evidence="6 7" key="1">
    <citation type="submission" date="2024-01" db="EMBL/GenBank/DDBJ databases">
        <title>Complete genome of Cladobotryum mycophilum ATHUM6906.</title>
        <authorList>
            <person name="Christinaki A.C."/>
            <person name="Myridakis A.I."/>
            <person name="Kouvelis V.N."/>
        </authorList>
    </citation>
    <scope>NUCLEOTIDE SEQUENCE [LARGE SCALE GENOMIC DNA]</scope>
    <source>
        <strain evidence="6 7">ATHUM6906</strain>
    </source>
</reference>
<sequence>MLDRVFIATLLADVLFLASGAVELGFAVSFMQQLKTEPQTGREATRHMLYQQFPITVAIVNAAFILATCLSTIPGLISTKRSLLKYAGYAITFCGLFTMCVGLYTWILTLRIKETLAPTYFEQDPSVQSLIQTSFQCCGYNNYTTPAFVTNSVCSSPAAAALTRGCSTFVSSYANTYVDRVFTALFGMVGVDALLILAIACLLKTRKERERYRLIDEKSGYGHF</sequence>
<keyword evidence="2 5" id="KW-0812">Transmembrane</keyword>